<dbReference type="InterPro" id="IPR042112">
    <property type="entry name" value="P_AcTrfase_dom2"/>
</dbReference>
<comment type="cofactor">
    <cofactor evidence="1">
        <name>Mn(2+)</name>
        <dbReference type="ChEBI" id="CHEBI:29035"/>
    </cofactor>
</comment>
<proteinExistence type="inferred from homology"/>
<reference evidence="10" key="1">
    <citation type="submission" date="2021-08" db="EMBL/GenBank/DDBJ databases">
        <title>Flavobacterium sp. strain CC-SYL302.</title>
        <authorList>
            <person name="Lin S.-Y."/>
            <person name="Lee T.-H."/>
            <person name="Young C.-C."/>
        </authorList>
    </citation>
    <scope>NUCLEOTIDE SEQUENCE</scope>
    <source>
        <strain evidence="10">CC-SYL302</strain>
    </source>
</reference>
<evidence type="ECO:0000256" key="1">
    <source>
        <dbReference type="ARBA" id="ARBA00001936"/>
    </source>
</evidence>
<dbReference type="EMBL" id="CP081495">
    <property type="protein sequence ID" value="UYW00766.1"/>
    <property type="molecule type" value="Genomic_DNA"/>
</dbReference>
<name>A0ABY6LX74_9FLAO</name>
<dbReference type="InterPro" id="IPR042113">
    <property type="entry name" value="P_AcTrfase_dom1"/>
</dbReference>
<dbReference type="InterPro" id="IPR046346">
    <property type="entry name" value="Aminoacid_DH-like_N_sf"/>
</dbReference>
<dbReference type="SUPFAM" id="SSF53223">
    <property type="entry name" value="Aminoacid dehydrogenase-like, N-terminal domain"/>
    <property type="match status" value="1"/>
</dbReference>
<dbReference type="PANTHER" id="PTHR43237:SF4">
    <property type="entry name" value="NADP-DEPENDENT MALIC ENZYME"/>
    <property type="match status" value="1"/>
</dbReference>
<dbReference type="InterPro" id="IPR012301">
    <property type="entry name" value="Malic_N_dom"/>
</dbReference>
<evidence type="ECO:0000313" key="10">
    <source>
        <dbReference type="EMBL" id="UYW00766.1"/>
    </source>
</evidence>
<dbReference type="Gene3D" id="3.40.50.720">
    <property type="entry name" value="NAD(P)-binding Rossmann-like Domain"/>
    <property type="match status" value="1"/>
</dbReference>
<evidence type="ECO:0000256" key="6">
    <source>
        <dbReference type="ARBA" id="ARBA00023002"/>
    </source>
</evidence>
<organism evidence="10 11">
    <name type="scientific">Flavobacterium agricola</name>
    <dbReference type="NCBI Taxonomy" id="2870839"/>
    <lineage>
        <taxon>Bacteria</taxon>
        <taxon>Pseudomonadati</taxon>
        <taxon>Bacteroidota</taxon>
        <taxon>Flavobacteriia</taxon>
        <taxon>Flavobacteriales</taxon>
        <taxon>Flavobacteriaceae</taxon>
        <taxon>Flavobacterium</taxon>
    </lineage>
</organism>
<dbReference type="InterPro" id="IPR045213">
    <property type="entry name" value="Malic_NAD-bd_bact_type"/>
</dbReference>
<comment type="similarity">
    <text evidence="3">In the N-terminal section; belongs to the malic enzymes family.</text>
</comment>
<dbReference type="Proteomes" id="UP001163328">
    <property type="component" value="Chromosome"/>
</dbReference>
<dbReference type="SMART" id="SM00919">
    <property type="entry name" value="Malic_M"/>
    <property type="match status" value="1"/>
</dbReference>
<dbReference type="PROSITE" id="PS00331">
    <property type="entry name" value="MALIC_ENZYMES"/>
    <property type="match status" value="1"/>
</dbReference>
<dbReference type="Pfam" id="PF00390">
    <property type="entry name" value="malic"/>
    <property type="match status" value="1"/>
</dbReference>
<dbReference type="PIRSF" id="PIRSF036684">
    <property type="entry name" value="ME_PTA"/>
    <property type="match status" value="1"/>
</dbReference>
<dbReference type="InterPro" id="IPR002505">
    <property type="entry name" value="PTA_PTB"/>
</dbReference>
<keyword evidence="11" id="KW-1185">Reference proteome</keyword>
<dbReference type="Gene3D" id="3.40.50.10950">
    <property type="match status" value="1"/>
</dbReference>
<evidence type="ECO:0000256" key="7">
    <source>
        <dbReference type="ARBA" id="ARBA00023268"/>
    </source>
</evidence>
<evidence type="ECO:0000256" key="4">
    <source>
        <dbReference type="ARBA" id="ARBA00008756"/>
    </source>
</evidence>
<comment type="similarity">
    <text evidence="4">In the C-terminal section; belongs to the phosphate acetyltransferase and butyryltransferase family.</text>
</comment>
<dbReference type="RefSeq" id="WP_264432861.1">
    <property type="nucleotide sequence ID" value="NZ_CP081495.1"/>
</dbReference>
<comment type="cofactor">
    <cofactor evidence="2">
        <name>Mg(2+)</name>
        <dbReference type="ChEBI" id="CHEBI:18420"/>
    </cofactor>
</comment>
<keyword evidence="5" id="KW-0479">Metal-binding</keyword>
<dbReference type="InterPro" id="IPR015884">
    <property type="entry name" value="Malic_enzyme_CS"/>
</dbReference>
<dbReference type="SUPFAM" id="SSF51735">
    <property type="entry name" value="NAD(P)-binding Rossmann-fold domains"/>
    <property type="match status" value="1"/>
</dbReference>
<sequence>MHKDTKRREALLYHAKPKPGKISVVPTKPYASQRDLSLAYSPGVAEPCLEIAKDVNNVYKYTAKGNLVAVISNGTAVLGLGDIGPEASKPVMEGKGLLFKIFADIDVFDIEVDTKDIDAFIETVKNIAPTFGGINLEDIKAPESFEIERRLKEELNIPVMHDDQHGTAIISAAGLLNALEIANKKIEDIKLVVSGAGSAALACANLYLQLGVKIENIIMFDKDGVLSTDRADLLDVQRQYAKDATGLTLAEAVKGADMFLGLSAPNVLSADMLLSMANNPIVFAMANPVPEIDYDLAVATRNDVIMATGRSDKPNQVNNVLGFPFIFRGALDVKATKINEEMKLAAVYAIANLAKETVPEQVNIAYGEKKLVFGKDYILPKPFDPRLITEIPPAIAKAAIESGVALDPITDWDKYKEELNDRMGSDNKMVRLLTNRAKTDPKRVVFAEADSLDVLKAAQIVFEEEIGFPILLGNKETILELKKEIGFDDEVLIIDPKAPEFKAKREEYASLLWKERSRRGLTLYDANKMMRERNYFASMMVKHGEADTLVTGYSRSYPTVVKPILEILDKHPNIKKVATTNMMLTDRGPVFLSDTAINPDPTAEEIADIAVMLDHTMKMFGEKPAIALASYSNFGSSKAPSAVKMNRAAKILHEKFPDMVVDGEIQADFALNPTMLKQNFSFSKLVDKKVNALVFANLDAANITYKLMKELNKSTSIGPIIMGLEQPAHIFQLGASVDEMVNMAAVAVVDAQEKAKRKQTKK</sequence>
<dbReference type="SUPFAM" id="SSF53659">
    <property type="entry name" value="Isocitrate/Isopropylmalate dehydrogenase-like"/>
    <property type="match status" value="1"/>
</dbReference>
<dbReference type="Gene3D" id="3.40.50.10750">
    <property type="entry name" value="Isocitrate/Isopropylmalate dehydrogenase-like"/>
    <property type="match status" value="1"/>
</dbReference>
<feature type="domain" description="Malic enzyme N-terminal" evidence="9">
    <location>
        <begin position="19"/>
        <end position="152"/>
    </location>
</feature>
<dbReference type="SMART" id="SM01274">
    <property type="entry name" value="malic"/>
    <property type="match status" value="1"/>
</dbReference>
<gene>
    <name evidence="10" type="ORF">K5I29_09595</name>
</gene>
<dbReference type="Gene3D" id="3.40.50.10380">
    <property type="entry name" value="Malic enzyme, N-terminal domain"/>
    <property type="match status" value="1"/>
</dbReference>
<dbReference type="InterPro" id="IPR037062">
    <property type="entry name" value="Malic_N_dom_sf"/>
</dbReference>
<evidence type="ECO:0000256" key="5">
    <source>
        <dbReference type="ARBA" id="ARBA00022723"/>
    </source>
</evidence>
<dbReference type="Pfam" id="PF01515">
    <property type="entry name" value="PTA_PTB"/>
    <property type="match status" value="1"/>
</dbReference>
<feature type="domain" description="Malic enzyme NAD-binding" evidence="8">
    <location>
        <begin position="164"/>
        <end position="400"/>
    </location>
</feature>
<evidence type="ECO:0000259" key="8">
    <source>
        <dbReference type="SMART" id="SM00919"/>
    </source>
</evidence>
<dbReference type="CDD" id="cd05311">
    <property type="entry name" value="NAD_bind_2_malic_enz"/>
    <property type="match status" value="1"/>
</dbReference>
<dbReference type="InterPro" id="IPR051674">
    <property type="entry name" value="Malate_Decarboxylase"/>
</dbReference>
<dbReference type="InterPro" id="IPR012302">
    <property type="entry name" value="Malic_NAD-bd"/>
</dbReference>
<accession>A0ABY6LX74</accession>
<protein>
    <submittedName>
        <fullName evidence="10">NADP-dependent malic enzyme</fullName>
    </submittedName>
</protein>
<dbReference type="Pfam" id="PF03949">
    <property type="entry name" value="Malic_M"/>
    <property type="match status" value="1"/>
</dbReference>
<keyword evidence="7" id="KW-0511">Multifunctional enzyme</keyword>
<dbReference type="PANTHER" id="PTHR43237">
    <property type="entry name" value="NADP-DEPENDENT MALIC ENZYME"/>
    <property type="match status" value="1"/>
</dbReference>
<dbReference type="InterPro" id="IPR036291">
    <property type="entry name" value="NAD(P)-bd_dom_sf"/>
</dbReference>
<evidence type="ECO:0000256" key="3">
    <source>
        <dbReference type="ARBA" id="ARBA00007686"/>
    </source>
</evidence>
<evidence type="ECO:0000256" key="2">
    <source>
        <dbReference type="ARBA" id="ARBA00001946"/>
    </source>
</evidence>
<dbReference type="InterPro" id="IPR012188">
    <property type="entry name" value="ME_PTA"/>
</dbReference>
<evidence type="ECO:0000259" key="9">
    <source>
        <dbReference type="SMART" id="SM01274"/>
    </source>
</evidence>
<keyword evidence="6" id="KW-0560">Oxidoreductase</keyword>
<evidence type="ECO:0000313" key="11">
    <source>
        <dbReference type="Proteomes" id="UP001163328"/>
    </source>
</evidence>